<name>A0A9P9IR19_9HYPO</name>
<dbReference type="SUPFAM" id="SSF51735">
    <property type="entry name" value="NAD(P)-binding Rossmann-fold domains"/>
    <property type="match status" value="1"/>
</dbReference>
<dbReference type="InterPro" id="IPR036291">
    <property type="entry name" value="NAD(P)-bd_dom_sf"/>
</dbReference>
<dbReference type="PANTHER" id="PTHR43157">
    <property type="entry name" value="PHOSPHATIDYLINOSITOL-GLYCAN BIOSYNTHESIS CLASS F PROTEIN-RELATED"/>
    <property type="match status" value="1"/>
</dbReference>
<dbReference type="Pfam" id="PF00106">
    <property type="entry name" value="adh_short"/>
    <property type="match status" value="1"/>
</dbReference>
<gene>
    <name evidence="2" type="ORF">B0J13DRAFT_611588</name>
</gene>
<dbReference type="PANTHER" id="PTHR43157:SF31">
    <property type="entry name" value="PHOSPHATIDYLINOSITOL-GLYCAN BIOSYNTHESIS CLASS F PROTEIN"/>
    <property type="match status" value="1"/>
</dbReference>
<dbReference type="PRINTS" id="PR00081">
    <property type="entry name" value="GDHRDH"/>
</dbReference>
<accession>A0A9P9IR19</accession>
<dbReference type="OrthoDB" id="191139at2759"/>
<dbReference type="Proteomes" id="UP000717696">
    <property type="component" value="Unassembled WGS sequence"/>
</dbReference>
<dbReference type="EMBL" id="JAGMUU010000022">
    <property type="protein sequence ID" value="KAH7128059.1"/>
    <property type="molecule type" value="Genomic_DNA"/>
</dbReference>
<sequence length="282" mass="31230">MLFYSPSNSNFLDFNRYLVSLLQSGARLQHRHQAALSVSKNGRAHLRTQLQAPTITVKPLPLNLLSFTGVRKAAQTVNSWHDVPQIDVLVNNAGILAVLCLATEDGLESQFRTNHLSHFLSTSLMIDKILVSEAPRVVFVSSGVNRTGNIRWSDYNFNDDKHYQRWLGYGQSKTANVLTALALAEKLGSRGILSFAMCPGVSYTNLESHDIHDPASFSAYLTELTNCWIGPSCGGIDLNFQKPPIHQCPSLSQMTRKPLLRKEGAGGILDQDNHHLWAPSSH</sequence>
<keyword evidence="3" id="KW-1185">Reference proteome</keyword>
<reference evidence="2" key="1">
    <citation type="journal article" date="2021" name="Nat. Commun.">
        <title>Genetic determinants of endophytism in the Arabidopsis root mycobiome.</title>
        <authorList>
            <person name="Mesny F."/>
            <person name="Miyauchi S."/>
            <person name="Thiergart T."/>
            <person name="Pickel B."/>
            <person name="Atanasova L."/>
            <person name="Karlsson M."/>
            <person name="Huettel B."/>
            <person name="Barry K.W."/>
            <person name="Haridas S."/>
            <person name="Chen C."/>
            <person name="Bauer D."/>
            <person name="Andreopoulos W."/>
            <person name="Pangilinan J."/>
            <person name="LaButti K."/>
            <person name="Riley R."/>
            <person name="Lipzen A."/>
            <person name="Clum A."/>
            <person name="Drula E."/>
            <person name="Henrissat B."/>
            <person name="Kohler A."/>
            <person name="Grigoriev I.V."/>
            <person name="Martin F.M."/>
            <person name="Hacquard S."/>
        </authorList>
    </citation>
    <scope>NUCLEOTIDE SEQUENCE</scope>
    <source>
        <strain evidence="2">MPI-CAGE-AT-0021</strain>
    </source>
</reference>
<evidence type="ECO:0000256" key="1">
    <source>
        <dbReference type="ARBA" id="ARBA00023002"/>
    </source>
</evidence>
<evidence type="ECO:0000313" key="3">
    <source>
        <dbReference type="Proteomes" id="UP000717696"/>
    </source>
</evidence>
<comment type="caution">
    <text evidence="2">The sequence shown here is derived from an EMBL/GenBank/DDBJ whole genome shotgun (WGS) entry which is preliminary data.</text>
</comment>
<evidence type="ECO:0000313" key="2">
    <source>
        <dbReference type="EMBL" id="KAH7128059.1"/>
    </source>
</evidence>
<dbReference type="GO" id="GO:0016491">
    <property type="term" value="F:oxidoreductase activity"/>
    <property type="evidence" value="ECO:0007669"/>
    <property type="project" value="UniProtKB-KW"/>
</dbReference>
<organism evidence="2 3">
    <name type="scientific">Dactylonectria estremocensis</name>
    <dbReference type="NCBI Taxonomy" id="1079267"/>
    <lineage>
        <taxon>Eukaryota</taxon>
        <taxon>Fungi</taxon>
        <taxon>Dikarya</taxon>
        <taxon>Ascomycota</taxon>
        <taxon>Pezizomycotina</taxon>
        <taxon>Sordariomycetes</taxon>
        <taxon>Hypocreomycetidae</taxon>
        <taxon>Hypocreales</taxon>
        <taxon>Nectriaceae</taxon>
        <taxon>Dactylonectria</taxon>
    </lineage>
</organism>
<protein>
    <submittedName>
        <fullName evidence="2">Uncharacterized protein</fullName>
    </submittedName>
</protein>
<keyword evidence="1" id="KW-0560">Oxidoreductase</keyword>
<proteinExistence type="predicted"/>
<dbReference type="Gene3D" id="3.40.50.720">
    <property type="entry name" value="NAD(P)-binding Rossmann-like Domain"/>
    <property type="match status" value="1"/>
</dbReference>
<dbReference type="AlphaFoldDB" id="A0A9P9IR19"/>
<dbReference type="InterPro" id="IPR002347">
    <property type="entry name" value="SDR_fam"/>
</dbReference>